<comment type="caution">
    <text evidence="1">The sequence shown here is derived from an EMBL/GenBank/DDBJ whole genome shotgun (WGS) entry which is preliminary data.</text>
</comment>
<dbReference type="Proteomes" id="UP001064048">
    <property type="component" value="Chromosome 2"/>
</dbReference>
<reference evidence="1 2" key="1">
    <citation type="journal article" date="2022" name="Genome Biol. Evol.">
        <title>The Spruce Budworm Genome: Reconstructing the Evolutionary History of Antifreeze Proteins.</title>
        <authorList>
            <person name="Beliveau C."/>
            <person name="Gagne P."/>
            <person name="Picq S."/>
            <person name="Vernygora O."/>
            <person name="Keeling C.I."/>
            <person name="Pinkney K."/>
            <person name="Doucet D."/>
            <person name="Wen F."/>
            <person name="Johnston J.S."/>
            <person name="Maaroufi H."/>
            <person name="Boyle B."/>
            <person name="Laroche J."/>
            <person name="Dewar K."/>
            <person name="Juretic N."/>
            <person name="Blackburn G."/>
            <person name="Nisole A."/>
            <person name="Brunet B."/>
            <person name="Brandao M."/>
            <person name="Lumley L."/>
            <person name="Duan J."/>
            <person name="Quan G."/>
            <person name="Lucarotti C.J."/>
            <person name="Roe A.D."/>
            <person name="Sperling F.A.H."/>
            <person name="Levesque R.C."/>
            <person name="Cusson M."/>
        </authorList>
    </citation>
    <scope>NUCLEOTIDE SEQUENCE [LARGE SCALE GENOMIC DNA]</scope>
    <source>
        <strain evidence="1">Glfc:IPQL:Cfum</strain>
    </source>
</reference>
<sequence>MADGSREDGADPLMSDLTFSAPDTGHGDSKKCSEQTFDGDRIKLSFYTELKSSESCEKSGSSGVAANDSAAGPANAEISSKVLEKDGEDRKKRCFDRYDSSESSDSMLLSLTGLCYDAIWLS</sequence>
<proteinExistence type="predicted"/>
<keyword evidence="2" id="KW-1185">Reference proteome</keyword>
<accession>A0ACC0KU82</accession>
<evidence type="ECO:0000313" key="2">
    <source>
        <dbReference type="Proteomes" id="UP001064048"/>
    </source>
</evidence>
<evidence type="ECO:0000313" key="1">
    <source>
        <dbReference type="EMBL" id="KAI8439934.1"/>
    </source>
</evidence>
<dbReference type="EMBL" id="CM046102">
    <property type="protein sequence ID" value="KAI8439934.1"/>
    <property type="molecule type" value="Genomic_DNA"/>
</dbReference>
<protein>
    <submittedName>
        <fullName evidence="1">Uncharacterized protein</fullName>
    </submittedName>
</protein>
<name>A0ACC0KU82_CHOFU</name>
<gene>
    <name evidence="1" type="ORF">MSG28_001385</name>
</gene>
<organism evidence="1 2">
    <name type="scientific">Choristoneura fumiferana</name>
    <name type="common">Spruce budworm moth</name>
    <name type="synonym">Archips fumiferana</name>
    <dbReference type="NCBI Taxonomy" id="7141"/>
    <lineage>
        <taxon>Eukaryota</taxon>
        <taxon>Metazoa</taxon>
        <taxon>Ecdysozoa</taxon>
        <taxon>Arthropoda</taxon>
        <taxon>Hexapoda</taxon>
        <taxon>Insecta</taxon>
        <taxon>Pterygota</taxon>
        <taxon>Neoptera</taxon>
        <taxon>Endopterygota</taxon>
        <taxon>Lepidoptera</taxon>
        <taxon>Glossata</taxon>
        <taxon>Ditrysia</taxon>
        <taxon>Tortricoidea</taxon>
        <taxon>Tortricidae</taxon>
        <taxon>Tortricinae</taxon>
        <taxon>Choristoneura</taxon>
    </lineage>
</organism>